<name>A0A5C3KVV9_COPMA</name>
<dbReference type="EMBL" id="ML210200">
    <property type="protein sequence ID" value="TFK24467.1"/>
    <property type="molecule type" value="Genomic_DNA"/>
</dbReference>
<feature type="compositionally biased region" description="Basic and acidic residues" evidence="1">
    <location>
        <begin position="948"/>
        <end position="958"/>
    </location>
</feature>
<feature type="chain" id="PRO_5023089023" evidence="2">
    <location>
        <begin position="20"/>
        <end position="1025"/>
    </location>
</feature>
<feature type="compositionally biased region" description="Low complexity" evidence="1">
    <location>
        <begin position="407"/>
        <end position="436"/>
    </location>
</feature>
<evidence type="ECO:0000313" key="4">
    <source>
        <dbReference type="Proteomes" id="UP000307440"/>
    </source>
</evidence>
<reference evidence="3 4" key="1">
    <citation type="journal article" date="2019" name="Nat. Ecol. Evol.">
        <title>Megaphylogeny resolves global patterns of mushroom evolution.</title>
        <authorList>
            <person name="Varga T."/>
            <person name="Krizsan K."/>
            <person name="Foldi C."/>
            <person name="Dima B."/>
            <person name="Sanchez-Garcia M."/>
            <person name="Sanchez-Ramirez S."/>
            <person name="Szollosi G.J."/>
            <person name="Szarkandi J.G."/>
            <person name="Papp V."/>
            <person name="Albert L."/>
            <person name="Andreopoulos W."/>
            <person name="Angelini C."/>
            <person name="Antonin V."/>
            <person name="Barry K.W."/>
            <person name="Bougher N.L."/>
            <person name="Buchanan P."/>
            <person name="Buyck B."/>
            <person name="Bense V."/>
            <person name="Catcheside P."/>
            <person name="Chovatia M."/>
            <person name="Cooper J."/>
            <person name="Damon W."/>
            <person name="Desjardin D."/>
            <person name="Finy P."/>
            <person name="Geml J."/>
            <person name="Haridas S."/>
            <person name="Hughes K."/>
            <person name="Justo A."/>
            <person name="Karasinski D."/>
            <person name="Kautmanova I."/>
            <person name="Kiss B."/>
            <person name="Kocsube S."/>
            <person name="Kotiranta H."/>
            <person name="LaButti K.M."/>
            <person name="Lechner B.E."/>
            <person name="Liimatainen K."/>
            <person name="Lipzen A."/>
            <person name="Lukacs Z."/>
            <person name="Mihaltcheva S."/>
            <person name="Morgado L.N."/>
            <person name="Niskanen T."/>
            <person name="Noordeloos M.E."/>
            <person name="Ohm R.A."/>
            <person name="Ortiz-Santana B."/>
            <person name="Ovrebo C."/>
            <person name="Racz N."/>
            <person name="Riley R."/>
            <person name="Savchenko A."/>
            <person name="Shiryaev A."/>
            <person name="Soop K."/>
            <person name="Spirin V."/>
            <person name="Szebenyi C."/>
            <person name="Tomsovsky M."/>
            <person name="Tulloss R.E."/>
            <person name="Uehling J."/>
            <person name="Grigoriev I.V."/>
            <person name="Vagvolgyi C."/>
            <person name="Papp T."/>
            <person name="Martin F.M."/>
            <person name="Miettinen O."/>
            <person name="Hibbett D.S."/>
            <person name="Nagy L.G."/>
        </authorList>
    </citation>
    <scope>NUCLEOTIDE SEQUENCE [LARGE SCALE GENOMIC DNA]</scope>
    <source>
        <strain evidence="3 4">CBS 121175</strain>
    </source>
</reference>
<feature type="signal peptide" evidence="2">
    <location>
        <begin position="1"/>
        <end position="19"/>
    </location>
</feature>
<evidence type="ECO:0000256" key="1">
    <source>
        <dbReference type="SAM" id="MobiDB-lite"/>
    </source>
</evidence>
<evidence type="ECO:0000256" key="2">
    <source>
        <dbReference type="SAM" id="SignalP"/>
    </source>
</evidence>
<keyword evidence="2" id="KW-0732">Signal</keyword>
<feature type="region of interest" description="Disordered" evidence="1">
    <location>
        <begin position="948"/>
        <end position="1025"/>
    </location>
</feature>
<feature type="region of interest" description="Disordered" evidence="1">
    <location>
        <begin position="464"/>
        <end position="608"/>
    </location>
</feature>
<feature type="compositionally biased region" description="Basic residues" evidence="1">
    <location>
        <begin position="781"/>
        <end position="797"/>
    </location>
</feature>
<feature type="compositionally biased region" description="Polar residues" evidence="1">
    <location>
        <begin position="116"/>
        <end position="127"/>
    </location>
</feature>
<gene>
    <name evidence="3" type="ORF">FA15DRAFT_694424</name>
</gene>
<protein>
    <submittedName>
        <fullName evidence="3">Uncharacterized protein</fullName>
    </submittedName>
</protein>
<feature type="compositionally biased region" description="Gly residues" evidence="1">
    <location>
        <begin position="677"/>
        <end position="689"/>
    </location>
</feature>
<feature type="compositionally biased region" description="Polar residues" evidence="1">
    <location>
        <begin position="490"/>
        <end position="504"/>
    </location>
</feature>
<proteinExistence type="predicted"/>
<keyword evidence="4" id="KW-1185">Reference proteome</keyword>
<feature type="region of interest" description="Disordered" evidence="1">
    <location>
        <begin position="664"/>
        <end position="830"/>
    </location>
</feature>
<sequence length="1025" mass="109813">MRHLVAVLFLASVSLTAYSSPNCFPAEDAIEAREPRKKGAPTKLPTPSLAKAKLSNAAPPPKVKPQPQWHRTSEGSHTPRIAAKQQGGKGNAQSQALARNALPRPGMERERAGFSQARSQGGQNQQSRKARGETKTAATRSRGVGSTPNLQGGKPVSPQGRKPAVSQGKGKGKARSRGKGKKGKARARSRAKSAGRSSATHKSRQSPRLGTKSKPTQARKRTKGRSRGQVRKKGVKSQGGARVSINTMSRDKAAGRQGKSGRLGALQGGNRGNRALITPLRGHQRNRVRPNSGPKNQGRTRAPNARQSGSRSRGQIAAKARTQSHQAKARTSTKHRSSSLSSPKQSGLGARPKAGALGLGAHRLAPGRLCKRGDEACPTTLEEWDQFVNDPHWASKMLAMDKSGLGQSSQSQHQPPPQVQAQSPPAQPPLAHSPLAHSPLAHSPHTVEEWDRFVDDPAWASKLLEMTGSGPGWSSPSPPQQGGAYPASPATGQYGNTSPASDGPSTRPIRPLPRRHSQNQPSPLAGVAGPSQHHVPVQREDQAEANWARYNRKVEKLRKNTSNWDSLSKEERQTLLRPLKKAAHSYRDESPPTSPDNPEAATSVGFERVDPEKAKAAWKSYNRKVQDLMKDTPNWDSLTGTERRRLILPLKKAALSTPYVVQYDSVASPPDNPQGFLPGGGGSPSGHGSAGRESGTEHPPLSAVALGKRRRREDSPPHSTGATPAVPNSGQSSPNLRISGSATGPPIANSNPRIGEGSGYTGPTIIRIDSEPPSPAPQQPKPKKRWQTSKGKGKGKKPARETIGVGVAGPSNAAPVLSTAPQVPAGPHAHGSIEDYEYRLAQLNAKEGWDRMTQADRTAQIAKERDKWIRDNKAIGGTGKVREERARMIQNAEPSNQPPALSTAPQRPGGPPILRGSVDDYDHRIAQIRTQDSWDSMSKTERTLRVAKERNDWIKDNKAIGGTGTLRDERARKEAEGQGTHGEASDTNRIGGPSSQDAGASGGHQPSSRDFSEEGDDGWYQTPRI</sequence>
<evidence type="ECO:0000313" key="3">
    <source>
        <dbReference type="EMBL" id="TFK24467.1"/>
    </source>
</evidence>
<feature type="compositionally biased region" description="Polar residues" evidence="1">
    <location>
        <begin position="985"/>
        <end position="1009"/>
    </location>
</feature>
<feature type="compositionally biased region" description="Basic residues" evidence="1">
    <location>
        <begin position="217"/>
        <end position="235"/>
    </location>
</feature>
<feature type="compositionally biased region" description="Basic and acidic residues" evidence="1">
    <location>
        <begin position="966"/>
        <end position="976"/>
    </location>
</feature>
<feature type="region of interest" description="Disordered" evidence="1">
    <location>
        <begin position="398"/>
        <end position="449"/>
    </location>
</feature>
<feature type="compositionally biased region" description="Polar residues" evidence="1">
    <location>
        <begin position="136"/>
        <end position="150"/>
    </location>
</feature>
<feature type="region of interest" description="Disordered" evidence="1">
    <location>
        <begin position="887"/>
        <end position="920"/>
    </location>
</feature>
<dbReference type="Proteomes" id="UP000307440">
    <property type="component" value="Unassembled WGS sequence"/>
</dbReference>
<feature type="compositionally biased region" description="Basic residues" evidence="1">
    <location>
        <begin position="327"/>
        <end position="337"/>
    </location>
</feature>
<accession>A0A5C3KVV9</accession>
<feature type="compositionally biased region" description="Polar residues" evidence="1">
    <location>
        <begin position="293"/>
        <end position="313"/>
    </location>
</feature>
<organism evidence="3 4">
    <name type="scientific">Coprinopsis marcescibilis</name>
    <name type="common">Agaric fungus</name>
    <name type="synonym">Psathyrella marcescibilis</name>
    <dbReference type="NCBI Taxonomy" id="230819"/>
    <lineage>
        <taxon>Eukaryota</taxon>
        <taxon>Fungi</taxon>
        <taxon>Dikarya</taxon>
        <taxon>Basidiomycota</taxon>
        <taxon>Agaricomycotina</taxon>
        <taxon>Agaricomycetes</taxon>
        <taxon>Agaricomycetidae</taxon>
        <taxon>Agaricales</taxon>
        <taxon>Agaricineae</taxon>
        <taxon>Psathyrellaceae</taxon>
        <taxon>Coprinopsis</taxon>
    </lineage>
</organism>
<feature type="compositionally biased region" description="Polar residues" evidence="1">
    <location>
        <begin position="717"/>
        <end position="752"/>
    </location>
</feature>
<feature type="region of interest" description="Disordered" evidence="1">
    <location>
        <begin position="32"/>
        <end position="355"/>
    </location>
</feature>
<feature type="compositionally biased region" description="Polar residues" evidence="1">
    <location>
        <begin position="892"/>
        <end position="905"/>
    </location>
</feature>
<dbReference type="AlphaFoldDB" id="A0A5C3KVV9"/>
<feature type="compositionally biased region" description="Low complexity" evidence="1">
    <location>
        <begin position="338"/>
        <end position="355"/>
    </location>
</feature>
<feature type="compositionally biased region" description="Low complexity" evidence="1">
    <location>
        <begin position="472"/>
        <end position="483"/>
    </location>
</feature>
<feature type="compositionally biased region" description="Basic residues" evidence="1">
    <location>
        <begin position="170"/>
        <end position="205"/>
    </location>
</feature>